<dbReference type="FunFam" id="3.40.50.2300:FF:000113">
    <property type="entry name" value="Low molecular weight protein-tyrosine-phosphatase"/>
    <property type="match status" value="1"/>
</dbReference>
<dbReference type="Proteomes" id="UP000190064">
    <property type="component" value="Unassembled WGS sequence"/>
</dbReference>
<dbReference type="InterPro" id="IPR023485">
    <property type="entry name" value="Ptyr_pPase"/>
</dbReference>
<dbReference type="SMART" id="SM00226">
    <property type="entry name" value="LMWPc"/>
    <property type="match status" value="1"/>
</dbReference>
<evidence type="ECO:0000256" key="1">
    <source>
        <dbReference type="ARBA" id="ARBA00011063"/>
    </source>
</evidence>
<evidence type="ECO:0000259" key="6">
    <source>
        <dbReference type="SMART" id="SM00226"/>
    </source>
</evidence>
<evidence type="ECO:0000256" key="2">
    <source>
        <dbReference type="ARBA" id="ARBA00013064"/>
    </source>
</evidence>
<feature type="active site" description="Nucleophile" evidence="5">
    <location>
        <position position="7"/>
    </location>
</feature>
<dbReference type="EMBL" id="MTSD02000001">
    <property type="protein sequence ID" value="OOV88908.1"/>
    <property type="molecule type" value="Genomic_DNA"/>
</dbReference>
<evidence type="ECO:0000256" key="5">
    <source>
        <dbReference type="PIRSR" id="PIRSR617867-1"/>
    </source>
</evidence>
<comment type="similarity">
    <text evidence="1">Belongs to the low molecular weight phosphotyrosine protein phosphatase family.</text>
</comment>
<dbReference type="PRINTS" id="PR00719">
    <property type="entry name" value="LMWPTPASE"/>
</dbReference>
<dbReference type="GO" id="GO:0004725">
    <property type="term" value="F:protein tyrosine phosphatase activity"/>
    <property type="evidence" value="ECO:0007669"/>
    <property type="project" value="UniProtKB-EC"/>
</dbReference>
<dbReference type="AlphaFoldDB" id="A0A1T1HGE2"/>
<evidence type="ECO:0000313" key="7">
    <source>
        <dbReference type="EMBL" id="OOV88908.1"/>
    </source>
</evidence>
<dbReference type="InterPro" id="IPR036196">
    <property type="entry name" value="Ptyr_pPase_sf"/>
</dbReference>
<feature type="domain" description="Phosphotyrosine protein phosphatase I" evidence="6">
    <location>
        <begin position="1"/>
        <end position="150"/>
    </location>
</feature>
<feature type="active site" description="Proton donor" evidence="5">
    <location>
        <position position="124"/>
    </location>
</feature>
<evidence type="ECO:0000313" key="8">
    <source>
        <dbReference type="Proteomes" id="UP000190064"/>
    </source>
</evidence>
<dbReference type="InterPro" id="IPR017867">
    <property type="entry name" value="Tyr_phospatase_low_mol_wt"/>
</dbReference>
<accession>A0A1T1HGE2</accession>
<keyword evidence="4" id="KW-0904">Protein phosphatase</keyword>
<protein>
    <recommendedName>
        <fullName evidence="2">protein-tyrosine-phosphatase</fullName>
        <ecNumber evidence="2">3.1.3.48</ecNumber>
    </recommendedName>
</protein>
<comment type="caution">
    <text evidence="7">The sequence shown here is derived from an EMBL/GenBank/DDBJ whole genome shotgun (WGS) entry which is preliminary data.</text>
</comment>
<keyword evidence="3" id="KW-0378">Hydrolase</keyword>
<dbReference type="EC" id="3.1.3.48" evidence="2"/>
<dbReference type="CDD" id="cd16343">
    <property type="entry name" value="LMWPTP"/>
    <property type="match status" value="1"/>
</dbReference>
<feature type="active site" description="Nucleophile" evidence="5">
    <location>
        <position position="13"/>
    </location>
</feature>
<keyword evidence="8" id="KW-1185">Reference proteome</keyword>
<dbReference type="Gene3D" id="3.40.50.2300">
    <property type="match status" value="1"/>
</dbReference>
<organism evidence="7 8">
    <name type="scientific">Oceanospirillum linum</name>
    <dbReference type="NCBI Taxonomy" id="966"/>
    <lineage>
        <taxon>Bacteria</taxon>
        <taxon>Pseudomonadati</taxon>
        <taxon>Pseudomonadota</taxon>
        <taxon>Gammaproteobacteria</taxon>
        <taxon>Oceanospirillales</taxon>
        <taxon>Oceanospirillaceae</taxon>
        <taxon>Oceanospirillum</taxon>
    </lineage>
</organism>
<reference evidence="7" key="1">
    <citation type="submission" date="2017-02" db="EMBL/GenBank/DDBJ databases">
        <title>Draft Genome Sequence of the Salt Water Bacterium Oceanospirillum linum ATCC 11336.</title>
        <authorList>
            <person name="Trachtenberg A.M."/>
            <person name="Carney J.G."/>
            <person name="Linnane J.D."/>
            <person name="Rheaume B.A."/>
            <person name="Pitts N.L."/>
            <person name="Mykles D.L."/>
            <person name="Maclea K.S."/>
        </authorList>
    </citation>
    <scope>NUCLEOTIDE SEQUENCE [LARGE SCALE GENOMIC DNA]</scope>
    <source>
        <strain evidence="7">ATCC 11336</strain>
    </source>
</reference>
<dbReference type="InterPro" id="IPR050438">
    <property type="entry name" value="LMW_PTPase"/>
</dbReference>
<proteinExistence type="inferred from homology"/>
<evidence type="ECO:0000256" key="3">
    <source>
        <dbReference type="ARBA" id="ARBA00022801"/>
    </source>
</evidence>
<dbReference type="PANTHER" id="PTHR11717:SF7">
    <property type="entry name" value="LOW MOLECULAR WEIGHT PHOSPHOTYROSINE PROTEIN PHOSPHATASE"/>
    <property type="match status" value="1"/>
</dbReference>
<sequence length="157" mass="17198">MKVLFVCLGNICRSPTADGVFRKLVADAGLQDLIEIDSAGTAAWHIGKSPDPRTQEAAARRGYDLSMLKARQAIAEDFYEYDHILAMDLSNLENLHQIRPEDASARLGLFLDYAPGLGLKEVPDPYYGGESGFEQVLDLVEAAGKNLLVELAIHHDS</sequence>
<gene>
    <name evidence="7" type="ORF">BTA35_0201690</name>
</gene>
<dbReference type="Pfam" id="PF01451">
    <property type="entry name" value="LMWPc"/>
    <property type="match status" value="1"/>
</dbReference>
<name>A0A1T1HGE2_OCELI</name>
<dbReference type="STRING" id="966.BTA35_0201690"/>
<dbReference type="PANTHER" id="PTHR11717">
    <property type="entry name" value="LOW MOLECULAR WEIGHT PROTEIN TYROSINE PHOSPHATASE"/>
    <property type="match status" value="1"/>
</dbReference>
<dbReference type="SUPFAM" id="SSF52788">
    <property type="entry name" value="Phosphotyrosine protein phosphatases I"/>
    <property type="match status" value="1"/>
</dbReference>
<evidence type="ECO:0000256" key="4">
    <source>
        <dbReference type="ARBA" id="ARBA00022912"/>
    </source>
</evidence>